<dbReference type="EMBL" id="PKSG01000391">
    <property type="protein sequence ID" value="POR35863.1"/>
    <property type="molecule type" value="Genomic_DNA"/>
</dbReference>
<accession>A0A2S4L091</accession>
<comment type="caution">
    <text evidence="3">The sequence shown here is derived from an EMBL/GenBank/DDBJ whole genome shotgun (WGS) entry which is preliminary data.</text>
</comment>
<keyword evidence="2" id="KW-0812">Transmembrane</keyword>
<reference evidence="3 4" key="1">
    <citation type="submission" date="2018-01" db="EMBL/GenBank/DDBJ databases">
        <title>Harnessing the power of phylogenomics to disentangle the directionality and signatures of interkingdom host jumping in the parasitic fungal genus Tolypocladium.</title>
        <authorList>
            <person name="Quandt C.A."/>
            <person name="Patterson W."/>
            <person name="Spatafora J.W."/>
        </authorList>
    </citation>
    <scope>NUCLEOTIDE SEQUENCE [LARGE SCALE GENOMIC DNA]</scope>
    <source>
        <strain evidence="3 4">NRBC 100945</strain>
    </source>
</reference>
<evidence type="ECO:0000313" key="4">
    <source>
        <dbReference type="Proteomes" id="UP000237481"/>
    </source>
</evidence>
<keyword evidence="4" id="KW-1185">Reference proteome</keyword>
<proteinExistence type="predicted"/>
<dbReference type="OrthoDB" id="4938279at2759"/>
<evidence type="ECO:0000313" key="3">
    <source>
        <dbReference type="EMBL" id="POR35863.1"/>
    </source>
</evidence>
<gene>
    <name evidence="3" type="ORF">TPAR_03938</name>
</gene>
<feature type="region of interest" description="Disordered" evidence="1">
    <location>
        <begin position="1"/>
        <end position="23"/>
    </location>
</feature>
<dbReference type="Proteomes" id="UP000237481">
    <property type="component" value="Unassembled WGS sequence"/>
</dbReference>
<sequence>MAMAPPTSLRTRGRCGSFPASTAPLGGGIVFWLACYVLMARRSLATHATPMALAAPGVNVAWAAV</sequence>
<name>A0A2S4L091_9HYPO</name>
<organism evidence="3 4">
    <name type="scientific">Tolypocladium paradoxum</name>
    <dbReference type="NCBI Taxonomy" id="94208"/>
    <lineage>
        <taxon>Eukaryota</taxon>
        <taxon>Fungi</taxon>
        <taxon>Dikarya</taxon>
        <taxon>Ascomycota</taxon>
        <taxon>Pezizomycotina</taxon>
        <taxon>Sordariomycetes</taxon>
        <taxon>Hypocreomycetidae</taxon>
        <taxon>Hypocreales</taxon>
        <taxon>Ophiocordycipitaceae</taxon>
        <taxon>Tolypocladium</taxon>
    </lineage>
</organism>
<dbReference type="AlphaFoldDB" id="A0A2S4L091"/>
<evidence type="ECO:0000256" key="2">
    <source>
        <dbReference type="SAM" id="Phobius"/>
    </source>
</evidence>
<evidence type="ECO:0000256" key="1">
    <source>
        <dbReference type="SAM" id="MobiDB-lite"/>
    </source>
</evidence>
<keyword evidence="2" id="KW-0472">Membrane</keyword>
<keyword evidence="2" id="KW-1133">Transmembrane helix</keyword>
<protein>
    <submittedName>
        <fullName evidence="3">Uncharacterized protein</fullName>
    </submittedName>
</protein>
<feature type="transmembrane region" description="Helical" evidence="2">
    <location>
        <begin position="20"/>
        <end position="39"/>
    </location>
</feature>